<protein>
    <recommendedName>
        <fullName evidence="7">Metalloendopeptidase</fullName>
        <ecNumber evidence="7">3.4.24.-</ecNumber>
    </recommendedName>
</protein>
<evidence type="ECO:0000259" key="9">
    <source>
        <dbReference type="PROSITE" id="PS50022"/>
    </source>
</evidence>
<dbReference type="SMART" id="SM00235">
    <property type="entry name" value="ZnMc"/>
    <property type="match status" value="1"/>
</dbReference>
<name>A0ABN8QF82_9CNID</name>
<dbReference type="SUPFAM" id="SSF55486">
    <property type="entry name" value="Metalloproteases ('zincins'), catalytic domain"/>
    <property type="match status" value="1"/>
</dbReference>
<dbReference type="SMART" id="SM00254">
    <property type="entry name" value="ShKT"/>
    <property type="match status" value="3"/>
</dbReference>
<evidence type="ECO:0000256" key="8">
    <source>
        <dbReference type="SAM" id="MobiDB-lite"/>
    </source>
</evidence>
<keyword evidence="5" id="KW-1015">Disulfide bond</keyword>
<dbReference type="CDD" id="cd04280">
    <property type="entry name" value="ZnMc_astacin_like"/>
    <property type="match status" value="1"/>
</dbReference>
<feature type="chain" id="PRO_5044970362" description="Metalloendopeptidase" evidence="7">
    <location>
        <begin position="19"/>
        <end position="622"/>
    </location>
</feature>
<evidence type="ECO:0000256" key="5">
    <source>
        <dbReference type="PROSITE-ProRule" id="PRU01005"/>
    </source>
</evidence>
<feature type="domain" description="ShKT" evidence="10">
    <location>
        <begin position="299"/>
        <end position="334"/>
    </location>
</feature>
<feature type="domain" description="F5/8 type C" evidence="9">
    <location>
        <begin position="464"/>
        <end position="620"/>
    </location>
</feature>
<dbReference type="InterPro" id="IPR006026">
    <property type="entry name" value="Peptidase_Metallo"/>
</dbReference>
<evidence type="ECO:0000313" key="13">
    <source>
        <dbReference type="Proteomes" id="UP001159427"/>
    </source>
</evidence>
<dbReference type="Gene3D" id="2.60.120.260">
    <property type="entry name" value="Galactose-binding domain-like"/>
    <property type="match status" value="1"/>
</dbReference>
<dbReference type="InterPro" id="IPR003582">
    <property type="entry name" value="ShKT_dom"/>
</dbReference>
<dbReference type="InterPro" id="IPR001506">
    <property type="entry name" value="Peptidase_M12A"/>
</dbReference>
<feature type="compositionally biased region" description="Low complexity" evidence="8">
    <location>
        <begin position="387"/>
        <end position="396"/>
    </location>
</feature>
<dbReference type="PRINTS" id="PR00480">
    <property type="entry name" value="ASTACIN"/>
</dbReference>
<dbReference type="PROSITE" id="PS51670">
    <property type="entry name" value="SHKT"/>
    <property type="match status" value="3"/>
</dbReference>
<keyword evidence="6 7" id="KW-0479">Metal-binding</keyword>
<feature type="binding site" evidence="6">
    <location>
        <position position="177"/>
    </location>
    <ligand>
        <name>Zn(2+)</name>
        <dbReference type="ChEBI" id="CHEBI:29105"/>
        <note>catalytic</note>
    </ligand>
</feature>
<keyword evidence="4 6" id="KW-0378">Hydrolase</keyword>
<feature type="disulfide bond" evidence="5">
    <location>
        <begin position="355"/>
        <end position="368"/>
    </location>
</feature>
<evidence type="ECO:0000256" key="1">
    <source>
        <dbReference type="ARBA" id="ARBA00002657"/>
    </source>
</evidence>
<feature type="active site" evidence="6">
    <location>
        <position position="174"/>
    </location>
</feature>
<proteinExistence type="predicted"/>
<dbReference type="Pfam" id="PF01400">
    <property type="entry name" value="Astacin"/>
    <property type="match status" value="1"/>
</dbReference>
<evidence type="ECO:0000259" key="11">
    <source>
        <dbReference type="PROSITE" id="PS51864"/>
    </source>
</evidence>
<dbReference type="PANTHER" id="PTHR10127">
    <property type="entry name" value="DISCOIDIN, CUB, EGF, LAMININ , AND ZINC METALLOPROTEASE DOMAIN CONTAINING"/>
    <property type="match status" value="1"/>
</dbReference>
<feature type="disulfide bond" evidence="5">
    <location>
        <begin position="346"/>
        <end position="364"/>
    </location>
</feature>
<dbReference type="Pfam" id="PF01549">
    <property type="entry name" value="ShK"/>
    <property type="match status" value="2"/>
</dbReference>
<dbReference type="Gene3D" id="3.40.390.10">
    <property type="entry name" value="Collagenase (Catalytic Domain)"/>
    <property type="match status" value="1"/>
</dbReference>
<dbReference type="EMBL" id="CALNXI010001275">
    <property type="protein sequence ID" value="CAH3162917.1"/>
    <property type="molecule type" value="Genomic_DNA"/>
</dbReference>
<keyword evidence="6 7" id="KW-0482">Metalloprotease</keyword>
<keyword evidence="2" id="KW-0800">Toxin</keyword>
<feature type="domain" description="ShKT" evidence="10">
    <location>
        <begin position="419"/>
        <end position="453"/>
    </location>
</feature>
<feature type="domain" description="Peptidase M12A" evidence="11">
    <location>
        <begin position="79"/>
        <end position="276"/>
    </location>
</feature>
<comment type="caution">
    <text evidence="5">Lacks conserved residue(s) required for the propagation of feature annotation.</text>
</comment>
<dbReference type="CDD" id="cd00057">
    <property type="entry name" value="FA58C"/>
    <property type="match status" value="1"/>
</dbReference>
<evidence type="ECO:0000256" key="6">
    <source>
        <dbReference type="PROSITE-ProRule" id="PRU01211"/>
    </source>
</evidence>
<dbReference type="PROSITE" id="PS01285">
    <property type="entry name" value="FA58C_1"/>
    <property type="match status" value="1"/>
</dbReference>
<sequence>MMSPLLSLLMLCVLPLEASEPGPAPNAGAFETILDINLGKDDVESTHTPASLFEGDIKLTEEQRTNNMLFGNPEGGTSRAATNVDKIKWPNGVIPYEFDCSVANMDRAVRTTMQAIAEWESKTCLRFVKRTTEKEYLWFHRGNGCWCEVGKVYGRKTWLSIGSGCEYKHVMTHEIGHAIGFWHEQSRPDRDNYLKINWENILDNMAYNFKKKVYGSEVVDYGVPYDYASIMHYPWTAFSKNGKKTLEPIRPLNGKTPYVKLSDDDALQARRMYKCSGEKIRNRPMYRNPANFYQQQERCEDIAETSECEGWKKSGFCRQHEALVYWCKKTCNLCSSDSCMDTKIDCLNWKDSNLCTDDQVKKDCPHSCGTCGNTGTGCNSTPPPATTPSTNSPVTNKPATSQPTNPPISPNSTGVGLRCLDKRKSCKDWADRGDCITNGWTERTCRISCKTRCDNQPIKPKGSCSDGLGLGWPGDYKLPDSAFRASTDYRPGGSWRASADNARLYFEDDHTNKRIGSWCGNERDNQWLRVDLGSRKRIRAIATQGRDMFHEHVKEYKLAFSDKDSNYQVYQENGKDRVFIGNCDHFTPVLNTLNPVTARYVKIIVVKASYPCMRVELYGCDN</sequence>
<evidence type="ECO:0000256" key="7">
    <source>
        <dbReference type="RuleBase" id="RU361183"/>
    </source>
</evidence>
<feature type="binding site" evidence="6">
    <location>
        <position position="183"/>
    </location>
    <ligand>
        <name>Zn(2+)</name>
        <dbReference type="ChEBI" id="CHEBI:29105"/>
        <note>catalytic</note>
    </ligand>
</feature>
<evidence type="ECO:0000256" key="2">
    <source>
        <dbReference type="ARBA" id="ARBA00022656"/>
    </source>
</evidence>
<dbReference type="EC" id="3.4.24.-" evidence="7"/>
<evidence type="ECO:0000313" key="12">
    <source>
        <dbReference type="EMBL" id="CAH3162917.1"/>
    </source>
</evidence>
<feature type="domain" description="ShKT" evidence="10">
    <location>
        <begin position="339"/>
        <end position="371"/>
    </location>
</feature>
<dbReference type="SMART" id="SM00231">
    <property type="entry name" value="FA58C"/>
    <property type="match status" value="1"/>
</dbReference>
<dbReference type="Pfam" id="PF00754">
    <property type="entry name" value="F5_F8_type_C"/>
    <property type="match status" value="1"/>
</dbReference>
<evidence type="ECO:0000256" key="4">
    <source>
        <dbReference type="ARBA" id="ARBA00022801"/>
    </source>
</evidence>
<dbReference type="PROSITE" id="PS51864">
    <property type="entry name" value="ASTACIN"/>
    <property type="match status" value="1"/>
</dbReference>
<dbReference type="Gene3D" id="1.10.10.1940">
    <property type="match status" value="1"/>
</dbReference>
<dbReference type="SUPFAM" id="SSF49785">
    <property type="entry name" value="Galactose-binding domain-like"/>
    <property type="match status" value="1"/>
</dbReference>
<dbReference type="InterPro" id="IPR000421">
    <property type="entry name" value="FA58C"/>
</dbReference>
<organism evidence="12 13">
    <name type="scientific">Porites evermanni</name>
    <dbReference type="NCBI Taxonomy" id="104178"/>
    <lineage>
        <taxon>Eukaryota</taxon>
        <taxon>Metazoa</taxon>
        <taxon>Cnidaria</taxon>
        <taxon>Anthozoa</taxon>
        <taxon>Hexacorallia</taxon>
        <taxon>Scleractinia</taxon>
        <taxon>Fungiina</taxon>
        <taxon>Poritidae</taxon>
        <taxon>Porites</taxon>
    </lineage>
</organism>
<keyword evidence="7" id="KW-0732">Signal</keyword>
<accession>A0ABN8QF82</accession>
<comment type="cofactor">
    <cofactor evidence="6 7">
        <name>Zn(2+)</name>
        <dbReference type="ChEBI" id="CHEBI:29105"/>
    </cofactor>
    <text evidence="6 7">Binds 1 zinc ion per subunit.</text>
</comment>
<evidence type="ECO:0000256" key="3">
    <source>
        <dbReference type="ARBA" id="ARBA00022670"/>
    </source>
</evidence>
<feature type="disulfide bond" evidence="5">
    <location>
        <begin position="419"/>
        <end position="453"/>
    </location>
</feature>
<comment type="function">
    <text evidence="1">Metalloprotease.</text>
</comment>
<feature type="binding site" evidence="6">
    <location>
        <position position="173"/>
    </location>
    <ligand>
        <name>Zn(2+)</name>
        <dbReference type="ChEBI" id="CHEBI:29105"/>
        <note>catalytic</note>
    </ligand>
</feature>
<dbReference type="InterPro" id="IPR024079">
    <property type="entry name" value="MetalloPept_cat_dom_sf"/>
</dbReference>
<feature type="region of interest" description="Disordered" evidence="8">
    <location>
        <begin position="379"/>
        <end position="416"/>
    </location>
</feature>
<feature type="signal peptide" evidence="7">
    <location>
        <begin position="1"/>
        <end position="18"/>
    </location>
</feature>
<comment type="caution">
    <text evidence="12">The sequence shown here is derived from an EMBL/GenBank/DDBJ whole genome shotgun (WGS) entry which is preliminary data.</text>
</comment>
<reference evidence="12 13" key="1">
    <citation type="submission" date="2022-05" db="EMBL/GenBank/DDBJ databases">
        <authorList>
            <consortium name="Genoscope - CEA"/>
            <person name="William W."/>
        </authorList>
    </citation>
    <scope>NUCLEOTIDE SEQUENCE [LARGE SCALE GENOMIC DNA]</scope>
</reference>
<dbReference type="PROSITE" id="PS50022">
    <property type="entry name" value="FA58C_3"/>
    <property type="match status" value="1"/>
</dbReference>
<evidence type="ECO:0000259" key="10">
    <source>
        <dbReference type="PROSITE" id="PS51670"/>
    </source>
</evidence>
<gene>
    <name evidence="12" type="ORF">PEVE_00004419</name>
</gene>
<keyword evidence="3 6" id="KW-0645">Protease</keyword>
<keyword evidence="6 7" id="KW-0862">Zinc</keyword>
<dbReference type="InterPro" id="IPR034035">
    <property type="entry name" value="Astacin-like_dom"/>
</dbReference>
<dbReference type="Proteomes" id="UP001159427">
    <property type="component" value="Unassembled WGS sequence"/>
</dbReference>
<dbReference type="InterPro" id="IPR008979">
    <property type="entry name" value="Galactose-bd-like_sf"/>
</dbReference>
<keyword evidence="13" id="KW-1185">Reference proteome</keyword>
<dbReference type="PANTHER" id="PTHR10127:SF893">
    <property type="entry name" value="METALLOENDOPEPTIDASE"/>
    <property type="match status" value="1"/>
</dbReference>